<evidence type="ECO:0000313" key="2">
    <source>
        <dbReference type="Proteomes" id="UP000284202"/>
    </source>
</evidence>
<dbReference type="AlphaFoldDB" id="A0A418T243"/>
<comment type="caution">
    <text evidence="1">The sequence shown here is derived from an EMBL/GenBank/DDBJ whole genome shotgun (WGS) entry which is preliminary data.</text>
</comment>
<sequence>MENCFGAVPERAAPTISTLHSSSASRVPPPVRARRIEVDSGEVGIMGSKSRLLQTLWAGRDVNPVPIRGLKWRSAKGFERVRFDEYGHDARSKTRARRAFGTLAYSSPRSLRFHSSQPCCPCMNASISARLASSPGSCFR</sequence>
<organism evidence="1 2">
    <name type="scientific">Paracoccus onubensis</name>
    <dbReference type="NCBI Taxonomy" id="1675788"/>
    <lineage>
        <taxon>Bacteria</taxon>
        <taxon>Pseudomonadati</taxon>
        <taxon>Pseudomonadota</taxon>
        <taxon>Alphaproteobacteria</taxon>
        <taxon>Rhodobacterales</taxon>
        <taxon>Paracoccaceae</taxon>
        <taxon>Paracoccus</taxon>
    </lineage>
</organism>
<dbReference type="Proteomes" id="UP000284202">
    <property type="component" value="Unassembled WGS sequence"/>
</dbReference>
<protein>
    <submittedName>
        <fullName evidence="1">Uncharacterized protein</fullName>
    </submittedName>
</protein>
<gene>
    <name evidence="1" type="ORF">D3P04_05910</name>
</gene>
<name>A0A418T243_9RHOB</name>
<dbReference type="EMBL" id="QZCG01000003">
    <property type="protein sequence ID" value="RJE87271.1"/>
    <property type="molecule type" value="Genomic_DNA"/>
</dbReference>
<accession>A0A418T243</accession>
<keyword evidence="2" id="KW-1185">Reference proteome</keyword>
<evidence type="ECO:0000313" key="1">
    <source>
        <dbReference type="EMBL" id="RJE87271.1"/>
    </source>
</evidence>
<proteinExistence type="predicted"/>
<reference evidence="2" key="1">
    <citation type="submission" date="2018-09" db="EMBL/GenBank/DDBJ databases">
        <title>Acidovorax cavernicola nov. sp. isolated from Gruta de las Maravillas (Aracena, Spain).</title>
        <authorList>
            <person name="Jurado V."/>
            <person name="Gutierrez-Patricio S."/>
            <person name="Gonzalez-Pimentel J.L."/>
            <person name="Miller A.Z."/>
            <person name="Laiz L."/>
            <person name="Saiz-Jimenez C."/>
        </authorList>
    </citation>
    <scope>NUCLEOTIDE SEQUENCE [LARGE SCALE GENOMIC DNA]</scope>
    <source>
        <strain evidence="2">1011MAR3C25</strain>
    </source>
</reference>